<evidence type="ECO:0000313" key="2">
    <source>
        <dbReference type="EMBL" id="RSH89937.1"/>
    </source>
</evidence>
<feature type="region of interest" description="Disordered" evidence="1">
    <location>
        <begin position="1"/>
        <end position="58"/>
    </location>
</feature>
<sequence>MQHPSVLEPLPLTPSTPGHSYEGFESSPPRVHRRTAGSASPWPANTADTGKQEGPRPLYPCRNCKRFERECDYAPVTEEVNRTTRERKALKKAAKLSHFATPTSTYLPYFVDTPVLDLPDENTPICPIHVGGPQSVSVSSFDWVPWHHALTAPQLQSPVFESAHWMNADSPASLTPSVQHEPTSMFPPVLEQSPLHSAYLQGQLNMSTGYASPLNSRFPSAEVAAASTLWSAPPLQTYLRPPIRLTFASSPVTPVNSTIFSPFPSPTVFQSPSQPFPPALVMNINTSPSLAPEMPAPKMVGLGIGVPEVDVYQAPTFLLEEYFS</sequence>
<name>A0A427YG18_9TREE</name>
<reference evidence="2 3" key="1">
    <citation type="submission" date="2018-11" db="EMBL/GenBank/DDBJ databases">
        <title>Genome sequence of Saitozyma podzolica DSM 27192.</title>
        <authorList>
            <person name="Aliyu H."/>
            <person name="Gorte O."/>
            <person name="Ochsenreither K."/>
        </authorList>
    </citation>
    <scope>NUCLEOTIDE SEQUENCE [LARGE SCALE GENOMIC DNA]</scope>
    <source>
        <strain evidence="2 3">DSM 27192</strain>
    </source>
</reference>
<keyword evidence="3" id="KW-1185">Reference proteome</keyword>
<evidence type="ECO:0000313" key="3">
    <source>
        <dbReference type="Proteomes" id="UP000279259"/>
    </source>
</evidence>
<gene>
    <name evidence="2" type="ORF">EHS25_001923</name>
</gene>
<accession>A0A427YG18</accession>
<comment type="caution">
    <text evidence="2">The sequence shown here is derived from an EMBL/GenBank/DDBJ whole genome shotgun (WGS) entry which is preliminary data.</text>
</comment>
<dbReference type="Proteomes" id="UP000279259">
    <property type="component" value="Unassembled WGS sequence"/>
</dbReference>
<protein>
    <recommendedName>
        <fullName evidence="4">Zn(2)-C6 fungal-type domain-containing protein</fullName>
    </recommendedName>
</protein>
<dbReference type="EMBL" id="RSCD01000012">
    <property type="protein sequence ID" value="RSH89937.1"/>
    <property type="molecule type" value="Genomic_DNA"/>
</dbReference>
<evidence type="ECO:0008006" key="4">
    <source>
        <dbReference type="Google" id="ProtNLM"/>
    </source>
</evidence>
<dbReference type="OrthoDB" id="39175at2759"/>
<dbReference type="AlphaFoldDB" id="A0A427YG18"/>
<evidence type="ECO:0000256" key="1">
    <source>
        <dbReference type="SAM" id="MobiDB-lite"/>
    </source>
</evidence>
<proteinExistence type="predicted"/>
<organism evidence="2 3">
    <name type="scientific">Saitozyma podzolica</name>
    <dbReference type="NCBI Taxonomy" id="1890683"/>
    <lineage>
        <taxon>Eukaryota</taxon>
        <taxon>Fungi</taxon>
        <taxon>Dikarya</taxon>
        <taxon>Basidiomycota</taxon>
        <taxon>Agaricomycotina</taxon>
        <taxon>Tremellomycetes</taxon>
        <taxon>Tremellales</taxon>
        <taxon>Trimorphomycetaceae</taxon>
        <taxon>Saitozyma</taxon>
    </lineage>
</organism>